<keyword evidence="2" id="KW-0812">Transmembrane</keyword>
<evidence type="ECO:0000256" key="1">
    <source>
        <dbReference type="ARBA" id="ARBA00004123"/>
    </source>
</evidence>
<dbReference type="SUPFAM" id="SSF46689">
    <property type="entry name" value="Homeodomain-like"/>
    <property type="match status" value="1"/>
</dbReference>
<name>A0A4Y2APM4_ARAVE</name>
<keyword evidence="4" id="KW-1185">Reference proteome</keyword>
<dbReference type="AlphaFoldDB" id="A0A4Y2APM4"/>
<feature type="transmembrane region" description="Helical" evidence="2">
    <location>
        <begin position="12"/>
        <end position="32"/>
    </location>
</feature>
<dbReference type="InterPro" id="IPR009057">
    <property type="entry name" value="Homeodomain-like_sf"/>
</dbReference>
<evidence type="ECO:0000256" key="2">
    <source>
        <dbReference type="SAM" id="Phobius"/>
    </source>
</evidence>
<sequence>MSGGVSRLPGILFPFRLTFLYAACFILSPYIPRRQAKELSMRSCLLSVCLVLLLDSRKLHALAVRPDGSLNEWCTVAQVCQSAGGCRTYASSDSSAESEIAKAKSMSRRNHLHNEMRWRAVGMLQAGAKQSAVARQLNVHRSVIHRLWNHYHRDQNASRIRGSGNRRITTRADDRYLL</sequence>
<keyword evidence="2" id="KW-0472">Membrane</keyword>
<comment type="subcellular location">
    <subcellularLocation>
        <location evidence="1">Nucleus</location>
    </subcellularLocation>
</comment>
<reference evidence="3 4" key="1">
    <citation type="journal article" date="2019" name="Sci. Rep.">
        <title>Orb-weaving spider Araneus ventricosus genome elucidates the spidroin gene catalogue.</title>
        <authorList>
            <person name="Kono N."/>
            <person name="Nakamura H."/>
            <person name="Ohtoshi R."/>
            <person name="Moran D.A.P."/>
            <person name="Shinohara A."/>
            <person name="Yoshida Y."/>
            <person name="Fujiwara M."/>
            <person name="Mori M."/>
            <person name="Tomita M."/>
            <person name="Arakawa K."/>
        </authorList>
    </citation>
    <scope>NUCLEOTIDE SEQUENCE [LARGE SCALE GENOMIC DNA]</scope>
</reference>
<accession>A0A4Y2APM4</accession>
<dbReference type="EMBL" id="BGPR01000027">
    <property type="protein sequence ID" value="GBL81872.1"/>
    <property type="molecule type" value="Genomic_DNA"/>
</dbReference>
<gene>
    <name evidence="3" type="ORF">AVEN_50476_1</name>
</gene>
<organism evidence="3 4">
    <name type="scientific">Araneus ventricosus</name>
    <name type="common">Orbweaver spider</name>
    <name type="synonym">Epeira ventricosa</name>
    <dbReference type="NCBI Taxonomy" id="182803"/>
    <lineage>
        <taxon>Eukaryota</taxon>
        <taxon>Metazoa</taxon>
        <taxon>Ecdysozoa</taxon>
        <taxon>Arthropoda</taxon>
        <taxon>Chelicerata</taxon>
        <taxon>Arachnida</taxon>
        <taxon>Araneae</taxon>
        <taxon>Araneomorphae</taxon>
        <taxon>Entelegynae</taxon>
        <taxon>Araneoidea</taxon>
        <taxon>Araneidae</taxon>
        <taxon>Araneus</taxon>
    </lineage>
</organism>
<dbReference type="GO" id="GO:0005634">
    <property type="term" value="C:nucleus"/>
    <property type="evidence" value="ECO:0007669"/>
    <property type="project" value="UniProtKB-SubCell"/>
</dbReference>
<evidence type="ECO:0000313" key="4">
    <source>
        <dbReference type="Proteomes" id="UP000499080"/>
    </source>
</evidence>
<dbReference type="OrthoDB" id="6086860at2759"/>
<protein>
    <recommendedName>
        <fullName evidence="5">Transposase IS30-like HTH domain-containing protein</fullName>
    </recommendedName>
</protein>
<dbReference type="Proteomes" id="UP000499080">
    <property type="component" value="Unassembled WGS sequence"/>
</dbReference>
<proteinExistence type="predicted"/>
<evidence type="ECO:0000313" key="3">
    <source>
        <dbReference type="EMBL" id="GBL81872.1"/>
    </source>
</evidence>
<keyword evidence="2" id="KW-1133">Transmembrane helix</keyword>
<dbReference type="InterPro" id="IPR036388">
    <property type="entry name" value="WH-like_DNA-bd_sf"/>
</dbReference>
<comment type="caution">
    <text evidence="3">The sequence shown here is derived from an EMBL/GenBank/DDBJ whole genome shotgun (WGS) entry which is preliminary data.</text>
</comment>
<evidence type="ECO:0008006" key="5">
    <source>
        <dbReference type="Google" id="ProtNLM"/>
    </source>
</evidence>
<dbReference type="Gene3D" id="1.10.10.10">
    <property type="entry name" value="Winged helix-like DNA-binding domain superfamily/Winged helix DNA-binding domain"/>
    <property type="match status" value="1"/>
</dbReference>